<dbReference type="InParanoid" id="H2YY77"/>
<dbReference type="GO" id="GO:0045504">
    <property type="term" value="F:dynein heavy chain binding"/>
    <property type="evidence" value="ECO:0007669"/>
    <property type="project" value="TreeGrafter"/>
</dbReference>
<dbReference type="STRING" id="51511.ENSCSAVP00000010288"/>
<evidence type="ECO:0000313" key="13">
    <source>
        <dbReference type="Ensembl" id="ENSCSAVP00000010288.1"/>
    </source>
</evidence>
<evidence type="ECO:0000256" key="9">
    <source>
        <dbReference type="ARBA" id="ARBA00023069"/>
    </source>
</evidence>
<dbReference type="Ensembl" id="ENSCSAVT00000010413.1">
    <property type="protein sequence ID" value="ENSCSAVP00000010288.1"/>
    <property type="gene ID" value="ENSCSAVG00000006067.1"/>
</dbReference>
<keyword evidence="8" id="KW-0243">Dynein</keyword>
<dbReference type="GO" id="GO:0005930">
    <property type="term" value="C:axoneme"/>
    <property type="evidence" value="ECO:0007669"/>
    <property type="project" value="TreeGrafter"/>
</dbReference>
<keyword evidence="9" id="KW-0969">Cilium</keyword>
<dbReference type="GeneTree" id="ENSGT00390000010498"/>
<dbReference type="PANTHER" id="PTHR13236:SF0">
    <property type="entry name" value="CYTOPLASMIC DYNEIN 2 LIGHT INTERMEDIATE CHAIN 1"/>
    <property type="match status" value="1"/>
</dbReference>
<sequence>MTGHIWELGGGTHLSKLLDVPLTADTLRNMTIILVLDLSNPGEMWYTADTLLKAARSRIDATFHQMSKQDPGLQQKFLKAAWNRIGGKDRSDAHIINPFPVPLVIIGSKFDKFQEMDADHKKVITLFIRYLALSNGATAMFMSSKIEATIKGLRHLHECSRVRWTFEQNASNRQQTSAVCAGWH</sequence>
<name>H2YY77_CIOSA</name>
<evidence type="ECO:0000256" key="5">
    <source>
        <dbReference type="ARBA" id="ARBA00022490"/>
    </source>
</evidence>
<dbReference type="GO" id="GO:0036064">
    <property type="term" value="C:ciliary basal body"/>
    <property type="evidence" value="ECO:0007669"/>
    <property type="project" value="TreeGrafter"/>
</dbReference>
<keyword evidence="6" id="KW-0493">Microtubule</keyword>
<comment type="similarity">
    <text evidence="3">Belongs to the dynein light intermediate chain family.</text>
</comment>
<proteinExistence type="inferred from homology"/>
<dbReference type="HOGENOM" id="CLU_1467713_0_0_1"/>
<dbReference type="GO" id="GO:0005868">
    <property type="term" value="C:cytoplasmic dynein complex"/>
    <property type="evidence" value="ECO:0007669"/>
    <property type="project" value="InterPro"/>
</dbReference>
<evidence type="ECO:0000256" key="12">
    <source>
        <dbReference type="ARBA" id="ARBA00023273"/>
    </source>
</evidence>
<comment type="subcellular location">
    <subcellularLocation>
        <location evidence="1">Cell projection</location>
        <location evidence="1">Cilium</location>
    </subcellularLocation>
    <subcellularLocation>
        <location evidence="2">Cytoplasm</location>
        <location evidence="2">Cytoskeleton</location>
    </subcellularLocation>
</comment>
<evidence type="ECO:0000256" key="6">
    <source>
        <dbReference type="ARBA" id="ARBA00022701"/>
    </source>
</evidence>
<evidence type="ECO:0000256" key="10">
    <source>
        <dbReference type="ARBA" id="ARBA00023175"/>
    </source>
</evidence>
<evidence type="ECO:0000256" key="3">
    <source>
        <dbReference type="ARBA" id="ARBA00006831"/>
    </source>
</evidence>
<dbReference type="AlphaFoldDB" id="H2YY77"/>
<evidence type="ECO:0000256" key="2">
    <source>
        <dbReference type="ARBA" id="ARBA00004245"/>
    </source>
</evidence>
<dbReference type="GO" id="GO:0035735">
    <property type="term" value="P:intraciliary transport involved in cilium assembly"/>
    <property type="evidence" value="ECO:0007669"/>
    <property type="project" value="InterPro"/>
</dbReference>
<keyword evidence="5" id="KW-0963">Cytoplasm</keyword>
<keyword evidence="11" id="KW-0206">Cytoskeleton</keyword>
<organism evidence="13 14">
    <name type="scientific">Ciona savignyi</name>
    <name type="common">Pacific transparent sea squirt</name>
    <dbReference type="NCBI Taxonomy" id="51511"/>
    <lineage>
        <taxon>Eukaryota</taxon>
        <taxon>Metazoa</taxon>
        <taxon>Chordata</taxon>
        <taxon>Tunicata</taxon>
        <taxon>Ascidiacea</taxon>
        <taxon>Phlebobranchia</taxon>
        <taxon>Cionidae</taxon>
        <taxon>Ciona</taxon>
    </lineage>
</organism>
<evidence type="ECO:0000256" key="7">
    <source>
        <dbReference type="ARBA" id="ARBA00022794"/>
    </source>
</evidence>
<accession>H2YY77</accession>
<reference evidence="14" key="1">
    <citation type="submission" date="2003-08" db="EMBL/GenBank/DDBJ databases">
        <authorList>
            <person name="Birren B."/>
            <person name="Nusbaum C."/>
            <person name="Abebe A."/>
            <person name="Abouelleil A."/>
            <person name="Adekoya E."/>
            <person name="Ait-zahra M."/>
            <person name="Allen N."/>
            <person name="Allen T."/>
            <person name="An P."/>
            <person name="Anderson M."/>
            <person name="Anderson S."/>
            <person name="Arachchi H."/>
            <person name="Armbruster J."/>
            <person name="Bachantsang P."/>
            <person name="Baldwin J."/>
            <person name="Barry A."/>
            <person name="Bayul T."/>
            <person name="Blitshsteyn B."/>
            <person name="Bloom T."/>
            <person name="Blye J."/>
            <person name="Boguslavskiy L."/>
            <person name="Borowsky M."/>
            <person name="Boukhgalter B."/>
            <person name="Brunache A."/>
            <person name="Butler J."/>
            <person name="Calixte N."/>
            <person name="Calvo S."/>
            <person name="Camarata J."/>
            <person name="Campo K."/>
            <person name="Chang J."/>
            <person name="Cheshatsang Y."/>
            <person name="Citroen M."/>
            <person name="Collymore A."/>
            <person name="Considine T."/>
            <person name="Cook A."/>
            <person name="Cooke P."/>
            <person name="Corum B."/>
            <person name="Cuomo C."/>
            <person name="David R."/>
            <person name="Dawoe T."/>
            <person name="Degray S."/>
            <person name="Dodge S."/>
            <person name="Dooley K."/>
            <person name="Dorje P."/>
            <person name="Dorjee K."/>
            <person name="Dorris L."/>
            <person name="Duffey N."/>
            <person name="Dupes A."/>
            <person name="Elkins T."/>
            <person name="Engels R."/>
            <person name="Erickson J."/>
            <person name="Farina A."/>
            <person name="Faro S."/>
            <person name="Ferreira P."/>
            <person name="Fischer H."/>
            <person name="Fitzgerald M."/>
            <person name="Foley K."/>
            <person name="Gage D."/>
            <person name="Galagan J."/>
            <person name="Gearin G."/>
            <person name="Gnerre S."/>
            <person name="Gnirke A."/>
            <person name="Goyette A."/>
            <person name="Graham J."/>
            <person name="Grandbois E."/>
            <person name="Gyaltsen K."/>
            <person name="Hafez N."/>
            <person name="Hagopian D."/>
            <person name="Hagos B."/>
            <person name="Hall J."/>
            <person name="Hatcher B."/>
            <person name="Heller A."/>
            <person name="Higgins H."/>
            <person name="Honan T."/>
            <person name="Horn A."/>
            <person name="Houde N."/>
            <person name="Hughes L."/>
            <person name="Hulme W."/>
            <person name="Husby E."/>
            <person name="Iliev I."/>
            <person name="Jaffe D."/>
            <person name="Jones C."/>
            <person name="Kamal M."/>
            <person name="Kamat A."/>
            <person name="Kamvysselis M."/>
            <person name="Karlsson E."/>
            <person name="Kells C."/>
            <person name="Kieu A."/>
            <person name="Kisner P."/>
            <person name="Kodira C."/>
            <person name="Kulbokas E."/>
            <person name="Labutti K."/>
            <person name="Lama D."/>
            <person name="Landers T."/>
            <person name="Leger J."/>
            <person name="Levine S."/>
            <person name="Lewis D."/>
            <person name="Lewis T."/>
            <person name="Lindblad-toh K."/>
            <person name="Liu X."/>
            <person name="Lokyitsang T."/>
            <person name="Lokyitsang Y."/>
            <person name="Lucien O."/>
            <person name="Lui A."/>
            <person name="Ma L.J."/>
            <person name="Mabbitt R."/>
            <person name="Macdonald J."/>
            <person name="Maclean C."/>
            <person name="Major J."/>
            <person name="Manning J."/>
            <person name="Marabella R."/>
            <person name="Maru K."/>
            <person name="Matthews C."/>
            <person name="Mauceli E."/>
            <person name="Mccarthy M."/>
            <person name="Mcdonough S."/>
            <person name="Mcghee T."/>
            <person name="Meldrim J."/>
            <person name="Meneus L."/>
            <person name="Mesirov J."/>
            <person name="Mihalev A."/>
            <person name="Mihova T."/>
            <person name="Mikkelsen T."/>
            <person name="Mlenga V."/>
            <person name="Moru K."/>
            <person name="Mozes J."/>
            <person name="Mulrain L."/>
            <person name="Munson G."/>
            <person name="Naylor J."/>
            <person name="Newes C."/>
            <person name="Nguyen C."/>
            <person name="Nguyen N."/>
            <person name="Nguyen T."/>
            <person name="Nicol R."/>
            <person name="Nielsen C."/>
            <person name="Nizzari M."/>
            <person name="Norbu C."/>
            <person name="Norbu N."/>
            <person name="O'donnell P."/>
            <person name="Okoawo O."/>
            <person name="O'leary S."/>
            <person name="Omotosho B."/>
            <person name="O'neill K."/>
            <person name="Osman S."/>
            <person name="Parker S."/>
            <person name="Perrin D."/>
            <person name="Phunkhang P."/>
            <person name="Piqani B."/>
            <person name="Purcell S."/>
            <person name="Rachupka T."/>
            <person name="Ramasamy U."/>
            <person name="Rameau R."/>
            <person name="Ray V."/>
            <person name="Raymond C."/>
            <person name="Retta R."/>
            <person name="Richardson S."/>
            <person name="Rise C."/>
            <person name="Rodriguez J."/>
            <person name="Rogers J."/>
            <person name="Rogov P."/>
            <person name="Rutman M."/>
            <person name="Schupbach R."/>
            <person name="Seaman C."/>
            <person name="Settipalli S."/>
            <person name="Sharpe T."/>
            <person name="Sheridan J."/>
            <person name="Sherpa N."/>
            <person name="Shi J."/>
            <person name="Smirnov S."/>
            <person name="Smith C."/>
            <person name="Sougnez C."/>
            <person name="Spencer B."/>
            <person name="Stalker J."/>
            <person name="Stange-thomann N."/>
            <person name="Stavropoulos S."/>
            <person name="Stetson K."/>
            <person name="Stone C."/>
            <person name="Stone S."/>
            <person name="Stubbs M."/>
            <person name="Talamas J."/>
            <person name="Tchuinga P."/>
            <person name="Tenzing P."/>
            <person name="Tesfaye S."/>
            <person name="Theodore J."/>
            <person name="Thoulutsang Y."/>
            <person name="Topham K."/>
            <person name="Towey S."/>
            <person name="Tsamla T."/>
            <person name="Tsomo N."/>
            <person name="Vallee D."/>
            <person name="Vassiliev H."/>
            <person name="Venkataraman V."/>
            <person name="Vinson J."/>
            <person name="Vo A."/>
            <person name="Wade C."/>
            <person name="Wang S."/>
            <person name="Wangchuk T."/>
            <person name="Wangdi T."/>
            <person name="Whittaker C."/>
            <person name="Wilkinson J."/>
            <person name="Wu Y."/>
            <person name="Wyman D."/>
            <person name="Yadav S."/>
            <person name="Yang S."/>
            <person name="Yang X."/>
            <person name="Yeager S."/>
            <person name="Yee E."/>
            <person name="Young G."/>
            <person name="Zainoun J."/>
            <person name="Zembeck L."/>
            <person name="Zimmer A."/>
            <person name="Zody M."/>
            <person name="Lander E."/>
        </authorList>
    </citation>
    <scope>NUCLEOTIDE SEQUENCE [LARGE SCALE GENOMIC DNA]</scope>
</reference>
<keyword evidence="12" id="KW-0966">Cell projection</keyword>
<dbReference type="OMA" id="DAHIINP"/>
<reference evidence="13" key="2">
    <citation type="submission" date="2025-08" db="UniProtKB">
        <authorList>
            <consortium name="Ensembl"/>
        </authorList>
    </citation>
    <scope>IDENTIFICATION</scope>
</reference>
<evidence type="ECO:0000256" key="4">
    <source>
        <dbReference type="ARBA" id="ARBA00022473"/>
    </source>
</evidence>
<evidence type="ECO:0000313" key="14">
    <source>
        <dbReference type="Proteomes" id="UP000007875"/>
    </source>
</evidence>
<evidence type="ECO:0000256" key="1">
    <source>
        <dbReference type="ARBA" id="ARBA00004138"/>
    </source>
</evidence>
<protein>
    <recommendedName>
        <fullName evidence="15">Cytoplasmic dynein 2 light intermediate chain 1</fullName>
    </recommendedName>
</protein>
<keyword evidence="10" id="KW-0505">Motor protein</keyword>
<keyword evidence="14" id="KW-1185">Reference proteome</keyword>
<dbReference type="GO" id="GO:0035721">
    <property type="term" value="P:intraciliary retrograde transport"/>
    <property type="evidence" value="ECO:0007669"/>
    <property type="project" value="InterPro"/>
</dbReference>
<dbReference type="eggNOG" id="KOG3929">
    <property type="taxonomic scope" value="Eukaryota"/>
</dbReference>
<evidence type="ECO:0008006" key="15">
    <source>
        <dbReference type="Google" id="ProtNLM"/>
    </source>
</evidence>
<dbReference type="GO" id="GO:0005874">
    <property type="term" value="C:microtubule"/>
    <property type="evidence" value="ECO:0007669"/>
    <property type="project" value="UniProtKB-KW"/>
</dbReference>
<evidence type="ECO:0000256" key="11">
    <source>
        <dbReference type="ARBA" id="ARBA00023212"/>
    </source>
</evidence>
<dbReference type="InterPro" id="IPR040045">
    <property type="entry name" value="DYNC2LI1"/>
</dbReference>
<keyword evidence="4" id="KW-0217">Developmental protein</keyword>
<keyword evidence="7" id="KW-0970">Cilium biogenesis/degradation</keyword>
<reference evidence="13" key="3">
    <citation type="submission" date="2025-09" db="UniProtKB">
        <authorList>
            <consortium name="Ensembl"/>
        </authorList>
    </citation>
    <scope>IDENTIFICATION</scope>
</reference>
<evidence type="ECO:0000256" key="8">
    <source>
        <dbReference type="ARBA" id="ARBA00023017"/>
    </source>
</evidence>
<dbReference type="Proteomes" id="UP000007875">
    <property type="component" value="Unassembled WGS sequence"/>
</dbReference>
<dbReference type="PANTHER" id="PTHR13236">
    <property type="entry name" value="DYNEIN 2 LIGHT INTERMEDIATE CHAIN, ISOFORM 2"/>
    <property type="match status" value="1"/>
</dbReference>